<protein>
    <recommendedName>
        <fullName evidence="3">DUF4127 domain-containing protein</fullName>
    </recommendedName>
</protein>
<accession>A0A512AS30</accession>
<dbReference type="RefSeq" id="WP_146894558.1">
    <property type="nucleotide sequence ID" value="NZ_BJYS01000001.1"/>
</dbReference>
<comment type="caution">
    <text evidence="1">The sequence shown here is derived from an EMBL/GenBank/DDBJ whole genome shotgun (WGS) entry which is preliminary data.</text>
</comment>
<sequence length="541" mass="60504">MKQIRALLLLLFLLPLVGSAQVKPGYSAKILFIPLDDRPPCLQFTERMGLIGDAQVTSPPKELLGRYTTAGQSDKIISWLQQQDLKSYDAAIIALDMLAYGGLVGSRVHQVPSETALKRLEVLKTLKLRAPKLLVYGQNVVMRLAPTATVKNKTYSEKLAEWAEISVGTEASAKARTVQLESEIPAEGLADYKQARERNLKTNLKAIELVRTGVIDYLILSQDDAKPRGIHVADREKLIAESKRLGLTEKIAVQPGADEVSMLLLARALNKFYGTSPKIKAVYASEETRKITMPFEDKPLHQTVSYHIKATGSREVATEQEADLLFYVFADRFEKGKAESFANEIGQKVKLGKRVIVADVDPKGDVQGGDTDFTKALEKLYLFPELNGYASWNTAGNTIGTALPQGVVFNLAQTKLLNKPQIADRIWTAQNWFTLHRVLDDYYYHNLVRAQTNKYLNQQKASSNYLSDQATQQAETFGTKLLQDHLNQVVTYYYNRPATSRQKNINCTTPANLTFVLPWNRTFEADIDFDLKCQAGNQKAN</sequence>
<dbReference type="EMBL" id="BJYS01000001">
    <property type="protein sequence ID" value="GEO02518.1"/>
    <property type="molecule type" value="Genomic_DNA"/>
</dbReference>
<dbReference type="Proteomes" id="UP000321532">
    <property type="component" value="Unassembled WGS sequence"/>
</dbReference>
<evidence type="ECO:0008006" key="3">
    <source>
        <dbReference type="Google" id="ProtNLM"/>
    </source>
</evidence>
<reference evidence="1 2" key="1">
    <citation type="submission" date="2019-07" db="EMBL/GenBank/DDBJ databases">
        <title>Whole genome shotgun sequence of Adhaeribacter aerolatus NBRC 106133.</title>
        <authorList>
            <person name="Hosoyama A."/>
            <person name="Uohara A."/>
            <person name="Ohji S."/>
            <person name="Ichikawa N."/>
        </authorList>
    </citation>
    <scope>NUCLEOTIDE SEQUENCE [LARGE SCALE GENOMIC DNA]</scope>
    <source>
        <strain evidence="1 2">NBRC 106133</strain>
    </source>
</reference>
<evidence type="ECO:0000313" key="1">
    <source>
        <dbReference type="EMBL" id="GEO02518.1"/>
    </source>
</evidence>
<evidence type="ECO:0000313" key="2">
    <source>
        <dbReference type="Proteomes" id="UP000321532"/>
    </source>
</evidence>
<dbReference type="AlphaFoldDB" id="A0A512AS30"/>
<keyword evidence="2" id="KW-1185">Reference proteome</keyword>
<dbReference type="InterPro" id="IPR025394">
    <property type="entry name" value="DUF4127"/>
</dbReference>
<organism evidence="1 2">
    <name type="scientific">Adhaeribacter aerolatus</name>
    <dbReference type="NCBI Taxonomy" id="670289"/>
    <lineage>
        <taxon>Bacteria</taxon>
        <taxon>Pseudomonadati</taxon>
        <taxon>Bacteroidota</taxon>
        <taxon>Cytophagia</taxon>
        <taxon>Cytophagales</taxon>
        <taxon>Hymenobacteraceae</taxon>
        <taxon>Adhaeribacter</taxon>
    </lineage>
</organism>
<gene>
    <name evidence="1" type="ORF">AAE02nite_01820</name>
</gene>
<dbReference type="OrthoDB" id="9789552at2"/>
<dbReference type="Pfam" id="PF13552">
    <property type="entry name" value="DUF4127"/>
    <property type="match status" value="1"/>
</dbReference>
<proteinExistence type="predicted"/>
<name>A0A512AS30_9BACT</name>